<dbReference type="Proteomes" id="UP001145742">
    <property type="component" value="Unassembled WGS sequence"/>
</dbReference>
<evidence type="ECO:0008006" key="3">
    <source>
        <dbReference type="Google" id="ProtNLM"/>
    </source>
</evidence>
<keyword evidence="2" id="KW-1185">Reference proteome</keyword>
<evidence type="ECO:0000313" key="2">
    <source>
        <dbReference type="Proteomes" id="UP001145742"/>
    </source>
</evidence>
<name>A0ABQ9CVH2_9PASS</name>
<reference evidence="1" key="1">
    <citation type="submission" date="2019-10" db="EMBL/GenBank/DDBJ databases">
        <authorList>
            <person name="Soares A.E.R."/>
            <person name="Aleixo A."/>
            <person name="Schneider P."/>
            <person name="Miyaki C.Y."/>
            <person name="Schneider M.P."/>
            <person name="Mello C."/>
            <person name="Vasconcelos A.T.R."/>
        </authorList>
    </citation>
    <scope>NUCLEOTIDE SEQUENCE</scope>
    <source>
        <tissue evidence="1">Muscle</tissue>
    </source>
</reference>
<gene>
    <name evidence="1" type="ORF">WISP_111569</name>
</gene>
<sequence length="140" mass="15580">MLCPMPLRTQLALLAARALLTHIQFGIDQVPFHSTAFQHLIPQSVQISRVVPSQVQDPDLSLAGLHSSLVELHSWRLPSPLICQSFSASEGVKSSSQFYVICRLAQYPFQSCIQVIFEDVEEHKAQNGALWNPTSDRSPV</sequence>
<proteinExistence type="predicted"/>
<protein>
    <recommendedName>
        <fullName evidence="3">Secreted protein</fullName>
    </recommendedName>
</protein>
<comment type="caution">
    <text evidence="1">The sequence shown here is derived from an EMBL/GenBank/DDBJ whole genome shotgun (WGS) entry which is preliminary data.</text>
</comment>
<evidence type="ECO:0000313" key="1">
    <source>
        <dbReference type="EMBL" id="KAJ7409914.1"/>
    </source>
</evidence>
<dbReference type="EMBL" id="WHWB01034445">
    <property type="protein sequence ID" value="KAJ7409914.1"/>
    <property type="molecule type" value="Genomic_DNA"/>
</dbReference>
<accession>A0ABQ9CVH2</accession>
<organism evidence="1 2">
    <name type="scientific">Willisornis vidua</name>
    <name type="common">Xingu scale-backed antbird</name>
    <dbReference type="NCBI Taxonomy" id="1566151"/>
    <lineage>
        <taxon>Eukaryota</taxon>
        <taxon>Metazoa</taxon>
        <taxon>Chordata</taxon>
        <taxon>Craniata</taxon>
        <taxon>Vertebrata</taxon>
        <taxon>Euteleostomi</taxon>
        <taxon>Archelosauria</taxon>
        <taxon>Archosauria</taxon>
        <taxon>Dinosauria</taxon>
        <taxon>Saurischia</taxon>
        <taxon>Theropoda</taxon>
        <taxon>Coelurosauria</taxon>
        <taxon>Aves</taxon>
        <taxon>Neognathae</taxon>
        <taxon>Neoaves</taxon>
        <taxon>Telluraves</taxon>
        <taxon>Australaves</taxon>
        <taxon>Passeriformes</taxon>
        <taxon>Thamnophilidae</taxon>
        <taxon>Willisornis</taxon>
    </lineage>
</organism>